<evidence type="ECO:0000256" key="4">
    <source>
        <dbReference type="ARBA" id="ARBA00008372"/>
    </source>
</evidence>
<evidence type="ECO:0000256" key="8">
    <source>
        <dbReference type="ARBA" id="ARBA00022723"/>
    </source>
</evidence>
<dbReference type="SUPFAM" id="SSF53098">
    <property type="entry name" value="Ribonuclease H-like"/>
    <property type="match status" value="1"/>
</dbReference>
<dbReference type="GO" id="GO:0030014">
    <property type="term" value="C:CCR4-NOT complex"/>
    <property type="evidence" value="ECO:0007669"/>
    <property type="project" value="InterPro"/>
</dbReference>
<evidence type="ECO:0000256" key="14">
    <source>
        <dbReference type="ARBA" id="ARBA00023242"/>
    </source>
</evidence>
<evidence type="ECO:0000256" key="5">
    <source>
        <dbReference type="ARBA" id="ARBA00012161"/>
    </source>
</evidence>
<evidence type="ECO:0000256" key="7">
    <source>
        <dbReference type="ARBA" id="ARBA00022722"/>
    </source>
</evidence>
<sequence>MRYLDFKQQTARVLNAVSLGAQSSCPQCPVGDPGGGSREKAQVVDVWASNFEEEAEIMRNVVEKYPYIAMDVRLPGIVARPTGPFENTDEYNYRFMKANVDLVKIVQVCFSFADARGNCAPHPNLGPGRCCWKLNFKFNLLTDLYAADRVEVLGSSVEVGGAGLDFAVAMHRGIEHDVFGEFLMSSGIVLSEEVAWLVSSGGIVFASLLKILTGKPLPDHHSQFSELVAEYFPRLYDIKILGRDPAVTNLSYSAYDLGDTVRIIDAFFGNLDKPGDEDCSTSSSRTSGSVITSSSVEGSTQRYSKSLWRSSIYRCGTTSVNVEHPPDSRGCIDNSLHSRRRLEAALLLIAPSAENSYPSGHRTIANNSGMIFASPGKSMAGAPPPPPPSAKPRCVPAGPPPPPPPPMPPVGYRGPPPAIPPPPPPPVPPPPPATFEHRHHPSPPSGGLAGFNGPNGKLLRYEGPPPPIRVHSSRGGP</sequence>
<dbReference type="GO" id="GO:0004535">
    <property type="term" value="F:poly(A)-specific ribonuclease activity"/>
    <property type="evidence" value="ECO:0007669"/>
    <property type="project" value="UniProtKB-EC"/>
</dbReference>
<name>A0A7J6MQ69_PEROL</name>
<gene>
    <name evidence="17" type="primary">CNOT8_2</name>
    <name evidence="17" type="ORF">FOL46_006767</name>
    <name evidence="16" type="ORF">FOZ61_003956</name>
</gene>
<dbReference type="GO" id="GO:0046872">
    <property type="term" value="F:metal ion binding"/>
    <property type="evidence" value="ECO:0007669"/>
    <property type="project" value="UniProtKB-KW"/>
</dbReference>
<dbReference type="EMBL" id="JABAHT010000229">
    <property type="protein sequence ID" value="KAF4660492.1"/>
    <property type="molecule type" value="Genomic_DNA"/>
</dbReference>
<accession>A0A7J6MQ69</accession>
<keyword evidence="13" id="KW-0804">Transcription</keyword>
<keyword evidence="12" id="KW-0805">Transcription regulation</keyword>
<keyword evidence="9" id="KW-0378">Hydrolase</keyword>
<evidence type="ECO:0000256" key="6">
    <source>
        <dbReference type="ARBA" id="ARBA00022490"/>
    </source>
</evidence>
<protein>
    <recommendedName>
        <fullName evidence="5">poly(A)-specific ribonuclease</fullName>
        <ecNumber evidence="5">3.1.13.4</ecNumber>
    </recommendedName>
</protein>
<dbReference type="EC" id="3.1.13.4" evidence="5"/>
<dbReference type="Pfam" id="PF04857">
    <property type="entry name" value="CAF1"/>
    <property type="match status" value="1"/>
</dbReference>
<dbReference type="GO" id="GO:0003723">
    <property type="term" value="F:RNA binding"/>
    <property type="evidence" value="ECO:0007669"/>
    <property type="project" value="UniProtKB-KW"/>
</dbReference>
<dbReference type="InterPro" id="IPR012337">
    <property type="entry name" value="RNaseH-like_sf"/>
</dbReference>
<evidence type="ECO:0000313" key="16">
    <source>
        <dbReference type="EMBL" id="KAF4660492.1"/>
    </source>
</evidence>
<dbReference type="Proteomes" id="UP000572268">
    <property type="component" value="Unassembled WGS sequence"/>
</dbReference>
<reference evidence="18 19" key="1">
    <citation type="submission" date="2020-04" db="EMBL/GenBank/DDBJ databases">
        <title>Perkinsus olseni comparative genomics.</title>
        <authorList>
            <person name="Bogema D.R."/>
        </authorList>
    </citation>
    <scope>NUCLEOTIDE SEQUENCE [LARGE SCALE GENOMIC DNA]</scope>
    <source>
        <strain evidence="16">ATCC PRA-179</strain>
        <strain evidence="17">ATCC PRA-31</strain>
    </source>
</reference>
<dbReference type="Gene3D" id="3.30.420.10">
    <property type="entry name" value="Ribonuclease H-like superfamily/Ribonuclease H"/>
    <property type="match status" value="1"/>
</dbReference>
<comment type="similarity">
    <text evidence="4">Belongs to the CAF1 family.</text>
</comment>
<dbReference type="InterPro" id="IPR036397">
    <property type="entry name" value="RNaseH_sf"/>
</dbReference>
<dbReference type="Proteomes" id="UP000570595">
    <property type="component" value="Unassembled WGS sequence"/>
</dbReference>
<dbReference type="InterPro" id="IPR006941">
    <property type="entry name" value="RNase_CAF1"/>
</dbReference>
<evidence type="ECO:0000256" key="12">
    <source>
        <dbReference type="ARBA" id="ARBA00023015"/>
    </source>
</evidence>
<comment type="catalytic activity">
    <reaction evidence="1">
        <text>Exonucleolytic cleavage of poly(A) to 5'-AMP.</text>
        <dbReference type="EC" id="3.1.13.4"/>
    </reaction>
</comment>
<feature type="compositionally biased region" description="Pro residues" evidence="15">
    <location>
        <begin position="397"/>
        <end position="433"/>
    </location>
</feature>
<organism evidence="17 19">
    <name type="scientific">Perkinsus olseni</name>
    <name type="common">Perkinsus atlanticus</name>
    <dbReference type="NCBI Taxonomy" id="32597"/>
    <lineage>
        <taxon>Eukaryota</taxon>
        <taxon>Sar</taxon>
        <taxon>Alveolata</taxon>
        <taxon>Perkinsozoa</taxon>
        <taxon>Perkinsea</taxon>
        <taxon>Perkinsida</taxon>
        <taxon>Perkinsidae</taxon>
        <taxon>Perkinsus</taxon>
    </lineage>
</organism>
<dbReference type="AlphaFoldDB" id="A0A7J6MQ69"/>
<evidence type="ECO:0000256" key="15">
    <source>
        <dbReference type="SAM" id="MobiDB-lite"/>
    </source>
</evidence>
<evidence type="ECO:0000313" key="17">
    <source>
        <dbReference type="EMBL" id="KAF4673654.1"/>
    </source>
</evidence>
<dbReference type="GO" id="GO:0005634">
    <property type="term" value="C:nucleus"/>
    <property type="evidence" value="ECO:0007669"/>
    <property type="project" value="UniProtKB-SubCell"/>
</dbReference>
<feature type="compositionally biased region" description="Low complexity" evidence="15">
    <location>
        <begin position="280"/>
        <end position="295"/>
    </location>
</feature>
<keyword evidence="14" id="KW-0539">Nucleus</keyword>
<keyword evidence="11" id="KW-0694">RNA-binding</keyword>
<dbReference type="InterPro" id="IPR039637">
    <property type="entry name" value="CNOT7/CNOT8/Pop2"/>
</dbReference>
<evidence type="ECO:0000256" key="1">
    <source>
        <dbReference type="ARBA" id="ARBA00001663"/>
    </source>
</evidence>
<keyword evidence="8" id="KW-0479">Metal-binding</keyword>
<evidence type="ECO:0000256" key="13">
    <source>
        <dbReference type="ARBA" id="ARBA00023163"/>
    </source>
</evidence>
<dbReference type="PANTHER" id="PTHR10797">
    <property type="entry name" value="CCR4-NOT TRANSCRIPTION COMPLEX SUBUNIT"/>
    <property type="match status" value="1"/>
</dbReference>
<comment type="subcellular location">
    <subcellularLocation>
        <location evidence="3">Cytoplasm</location>
    </subcellularLocation>
    <subcellularLocation>
        <location evidence="2">Nucleus</location>
    </subcellularLocation>
</comment>
<feature type="region of interest" description="Disordered" evidence="15">
    <location>
        <begin position="275"/>
        <end position="295"/>
    </location>
</feature>
<keyword evidence="7" id="KW-0540">Nuclease</keyword>
<evidence type="ECO:0000256" key="2">
    <source>
        <dbReference type="ARBA" id="ARBA00004123"/>
    </source>
</evidence>
<evidence type="ECO:0000256" key="11">
    <source>
        <dbReference type="ARBA" id="ARBA00022884"/>
    </source>
</evidence>
<evidence type="ECO:0000256" key="3">
    <source>
        <dbReference type="ARBA" id="ARBA00004496"/>
    </source>
</evidence>
<comment type="caution">
    <text evidence="17">The sequence shown here is derived from an EMBL/GenBank/DDBJ whole genome shotgun (WGS) entry which is preliminary data.</text>
</comment>
<keyword evidence="10" id="KW-0269">Exonuclease</keyword>
<proteinExistence type="inferred from homology"/>
<dbReference type="GO" id="GO:0005737">
    <property type="term" value="C:cytoplasm"/>
    <property type="evidence" value="ECO:0007669"/>
    <property type="project" value="UniProtKB-SubCell"/>
</dbReference>
<keyword evidence="6" id="KW-0963">Cytoplasm</keyword>
<dbReference type="EMBL" id="JABANN010000045">
    <property type="protein sequence ID" value="KAF4673654.1"/>
    <property type="molecule type" value="Genomic_DNA"/>
</dbReference>
<evidence type="ECO:0000313" key="19">
    <source>
        <dbReference type="Proteomes" id="UP000572268"/>
    </source>
</evidence>
<dbReference type="OrthoDB" id="1164111at2759"/>
<evidence type="ECO:0000256" key="9">
    <source>
        <dbReference type="ARBA" id="ARBA00022801"/>
    </source>
</evidence>
<feature type="region of interest" description="Disordered" evidence="15">
    <location>
        <begin position="375"/>
        <end position="477"/>
    </location>
</feature>
<evidence type="ECO:0000313" key="18">
    <source>
        <dbReference type="Proteomes" id="UP000570595"/>
    </source>
</evidence>
<evidence type="ECO:0000256" key="10">
    <source>
        <dbReference type="ARBA" id="ARBA00022839"/>
    </source>
</evidence>